<keyword evidence="1 3" id="KW-0456">Lyase</keyword>
<dbReference type="GO" id="GO:0071555">
    <property type="term" value="P:cell wall organization"/>
    <property type="evidence" value="ECO:0007669"/>
    <property type="project" value="UniProtKB-KW"/>
</dbReference>
<dbReference type="InterPro" id="IPR012997">
    <property type="entry name" value="RplA"/>
</dbReference>
<keyword evidence="2 3" id="KW-0961">Cell wall biogenesis/degradation</keyword>
<dbReference type="InterPro" id="IPR034718">
    <property type="entry name" value="RlpA"/>
</dbReference>
<organism evidence="7 8">
    <name type="scientific">Falsochrobactrum tianjinense</name>
    <dbReference type="NCBI Taxonomy" id="2706015"/>
    <lineage>
        <taxon>Bacteria</taxon>
        <taxon>Pseudomonadati</taxon>
        <taxon>Pseudomonadota</taxon>
        <taxon>Alphaproteobacteria</taxon>
        <taxon>Hyphomicrobiales</taxon>
        <taxon>Brucellaceae</taxon>
        <taxon>Falsochrobactrum</taxon>
    </lineage>
</organism>
<dbReference type="PANTHER" id="PTHR34183">
    <property type="entry name" value="ENDOLYTIC PEPTIDOGLYCAN TRANSGLYCOSYLASE RLPA"/>
    <property type="match status" value="1"/>
</dbReference>
<dbReference type="Pfam" id="PF03330">
    <property type="entry name" value="DPBB_1"/>
    <property type="match status" value="1"/>
</dbReference>
<feature type="domain" description="RlpA-like protein double-psi beta-barrel" evidence="6">
    <location>
        <begin position="82"/>
        <end position="171"/>
    </location>
</feature>
<evidence type="ECO:0000259" key="6">
    <source>
        <dbReference type="Pfam" id="PF03330"/>
    </source>
</evidence>
<proteinExistence type="inferred from homology"/>
<evidence type="ECO:0000313" key="8">
    <source>
        <dbReference type="Proteomes" id="UP000752297"/>
    </source>
</evidence>
<comment type="similarity">
    <text evidence="3 4">Belongs to the RlpA family.</text>
</comment>
<dbReference type="GO" id="GO:0009279">
    <property type="term" value="C:cell outer membrane"/>
    <property type="evidence" value="ECO:0007669"/>
    <property type="project" value="TreeGrafter"/>
</dbReference>
<dbReference type="EC" id="4.2.2.-" evidence="3"/>
<accession>A0A949PPU6</accession>
<dbReference type="Proteomes" id="UP000752297">
    <property type="component" value="Unassembled WGS sequence"/>
</dbReference>
<dbReference type="AlphaFoldDB" id="A0A949PPU6"/>
<evidence type="ECO:0000256" key="1">
    <source>
        <dbReference type="ARBA" id="ARBA00023239"/>
    </source>
</evidence>
<reference evidence="7 8" key="1">
    <citation type="submission" date="2021-06" db="EMBL/GenBank/DDBJ databases">
        <title>Falsochrobactrum tianjin sp.nov., a new petroleum-degrading bacteria isolated from oily soils.</title>
        <authorList>
            <person name="Chen G."/>
            <person name="Chen H."/>
            <person name="Tian J."/>
            <person name="Qing J."/>
            <person name="Zhong L."/>
            <person name="Ma W."/>
            <person name="Song Y."/>
            <person name="Cui X."/>
            <person name="Yan B."/>
        </authorList>
    </citation>
    <scope>NUCLEOTIDE SEQUENCE [LARGE SCALE GENOMIC DNA]</scope>
    <source>
        <strain evidence="7 8">TDYN1</strain>
    </source>
</reference>
<dbReference type="HAMAP" id="MF_02071">
    <property type="entry name" value="RlpA"/>
    <property type="match status" value="1"/>
</dbReference>
<comment type="function">
    <text evidence="3">Lytic transglycosylase with a strong preference for naked glycan strands that lack stem peptides.</text>
</comment>
<dbReference type="InterPro" id="IPR009009">
    <property type="entry name" value="RlpA-like_DPBB"/>
</dbReference>
<comment type="caution">
    <text evidence="7">The sequence shown here is derived from an EMBL/GenBank/DDBJ whole genome shotgun (WGS) entry which is preliminary data.</text>
</comment>
<evidence type="ECO:0000256" key="4">
    <source>
        <dbReference type="RuleBase" id="RU003495"/>
    </source>
</evidence>
<sequence>MLAFTALAAVLAGCAGSPDQKPKKKRSKEYFAESKYGVKASPRVDAAQGKPLPRGGGRNQIGKPYQVKGRWYYPKENKNYAATGRASWYGSAFHGRLTANGEIYDMEHLTAAHPTMPLPSYARVTNTANGSSIIVRVNDRGPFERNRIIDLSQKAAELLDYKHHGTADVKVQYVGRAPLDGNDDSYLMASYQPGNDDMIGQPATGVMMAMNGPTPTPPAMAAMPISVPVPQASPFEINPAYGNALGEAPVLPVNVPVPSQRPASSFSVAGAASIGGLAGYATDRLAAAEYVQERTYGDILTASAISSAWKRRNADEKREYVELGLFGTLAEVDRLEKVLPPFAKVTRTRIPAENGELYELAAFAENGSNDDLLQAAWNAGATDAFIVRAD</sequence>
<dbReference type="GO" id="GO:0000270">
    <property type="term" value="P:peptidoglycan metabolic process"/>
    <property type="evidence" value="ECO:0007669"/>
    <property type="project" value="UniProtKB-UniRule"/>
</dbReference>
<feature type="region of interest" description="Disordered" evidence="5">
    <location>
        <begin position="41"/>
        <end position="63"/>
    </location>
</feature>
<evidence type="ECO:0000256" key="3">
    <source>
        <dbReference type="HAMAP-Rule" id="MF_02071"/>
    </source>
</evidence>
<gene>
    <name evidence="3" type="primary">rlpA</name>
    <name evidence="7" type="ORF">KUG47_13220</name>
</gene>
<keyword evidence="8" id="KW-1185">Reference proteome</keyword>
<dbReference type="PANTHER" id="PTHR34183:SF1">
    <property type="entry name" value="ENDOLYTIC PEPTIDOGLYCAN TRANSGLYCOSYLASE RLPA"/>
    <property type="match status" value="1"/>
</dbReference>
<evidence type="ECO:0000256" key="2">
    <source>
        <dbReference type="ARBA" id="ARBA00023316"/>
    </source>
</evidence>
<evidence type="ECO:0000313" key="7">
    <source>
        <dbReference type="EMBL" id="MBV2144454.1"/>
    </source>
</evidence>
<protein>
    <recommendedName>
        <fullName evidence="3">Endolytic peptidoglycan transglycosylase RlpA</fullName>
        <ecNumber evidence="3">4.2.2.-</ecNumber>
    </recommendedName>
</protein>
<dbReference type="NCBIfam" id="TIGR00413">
    <property type="entry name" value="rlpA"/>
    <property type="match status" value="1"/>
</dbReference>
<name>A0A949PPU6_9HYPH</name>
<dbReference type="EMBL" id="JAHRVA010000006">
    <property type="protein sequence ID" value="MBV2144454.1"/>
    <property type="molecule type" value="Genomic_DNA"/>
</dbReference>
<evidence type="ECO:0000256" key="5">
    <source>
        <dbReference type="SAM" id="MobiDB-lite"/>
    </source>
</evidence>
<dbReference type="CDD" id="cd22268">
    <property type="entry name" value="DPBB_RlpA-like"/>
    <property type="match status" value="1"/>
</dbReference>
<dbReference type="GO" id="GO:0008932">
    <property type="term" value="F:lytic endotransglycosylase activity"/>
    <property type="evidence" value="ECO:0007669"/>
    <property type="project" value="UniProtKB-UniRule"/>
</dbReference>